<keyword evidence="2" id="KW-0328">Glycosyltransferase</keyword>
<evidence type="ECO:0000256" key="2">
    <source>
        <dbReference type="ARBA" id="ARBA00022676"/>
    </source>
</evidence>
<protein>
    <submittedName>
        <fullName evidence="5">Glycosyl transferase family 2</fullName>
    </submittedName>
</protein>
<dbReference type="Pfam" id="PF00535">
    <property type="entry name" value="Glycos_transf_2"/>
    <property type="match status" value="1"/>
</dbReference>
<dbReference type="PANTHER" id="PTHR43630:SF1">
    <property type="entry name" value="POLY-BETA-1,6-N-ACETYL-D-GLUCOSAMINE SYNTHASE"/>
    <property type="match status" value="1"/>
</dbReference>
<comment type="caution">
    <text evidence="5">The sequence shown here is derived from an EMBL/GenBank/DDBJ whole genome shotgun (WGS) entry which is preliminary data.</text>
</comment>
<dbReference type="SUPFAM" id="SSF53448">
    <property type="entry name" value="Nucleotide-diphospho-sugar transferases"/>
    <property type="match status" value="1"/>
</dbReference>
<dbReference type="RefSeq" id="WP_133644565.1">
    <property type="nucleotide sequence ID" value="NZ_SNYI01000003.1"/>
</dbReference>
<keyword evidence="3 5" id="KW-0808">Transferase</keyword>
<sequence>MHYYVVIPAHNEEAHLRATLTSLCVQKLMPKKIVVVNDNSTDDTERIIDHFITKHPAIEKVNTSSSDLHLPGSKVINAFNAGLELLDEEYDFIVKLDADVILPENYFEEIALTFRTDENVGIAGGFIYEEDSNGQWKLNHPMNHDHVRGAIKSYSKKCFQAIGGLKNAMGWDTIDELLAQYHGFRIVTIDELHVKHLRPLGKAYNRKARLLQGMAMYQMRYGFMITVIASLKMAWKLKNPLVFLHNMQGFFKAADIGSPYLVSPDEGAFTRALRWRNIRKKLF</sequence>
<gene>
    <name evidence="5" type="ORF">CLV82_2407</name>
</gene>
<evidence type="ECO:0000313" key="6">
    <source>
        <dbReference type="Proteomes" id="UP000295468"/>
    </source>
</evidence>
<dbReference type="OrthoDB" id="1142396at2"/>
<keyword evidence="6" id="KW-1185">Reference proteome</keyword>
<organism evidence="5 6">
    <name type="scientific">Zeaxanthinibacter enoshimensis</name>
    <dbReference type="NCBI Taxonomy" id="392009"/>
    <lineage>
        <taxon>Bacteria</taxon>
        <taxon>Pseudomonadati</taxon>
        <taxon>Bacteroidota</taxon>
        <taxon>Flavobacteriia</taxon>
        <taxon>Flavobacteriales</taxon>
        <taxon>Flavobacteriaceae</taxon>
        <taxon>Zeaxanthinibacter</taxon>
    </lineage>
</organism>
<accession>A0A4R6TG15</accession>
<dbReference type="Gene3D" id="3.90.550.10">
    <property type="entry name" value="Spore Coat Polysaccharide Biosynthesis Protein SpsA, Chain A"/>
    <property type="match status" value="1"/>
</dbReference>
<dbReference type="Proteomes" id="UP000295468">
    <property type="component" value="Unassembled WGS sequence"/>
</dbReference>
<dbReference type="EMBL" id="SNYI01000003">
    <property type="protein sequence ID" value="TDQ28958.1"/>
    <property type="molecule type" value="Genomic_DNA"/>
</dbReference>
<comment type="similarity">
    <text evidence="1">Belongs to the glycosyltransferase 2 family.</text>
</comment>
<dbReference type="InterPro" id="IPR029044">
    <property type="entry name" value="Nucleotide-diphossugar_trans"/>
</dbReference>
<evidence type="ECO:0000313" key="5">
    <source>
        <dbReference type="EMBL" id="TDQ28958.1"/>
    </source>
</evidence>
<feature type="domain" description="Glycosyltransferase 2-like" evidence="4">
    <location>
        <begin position="5"/>
        <end position="145"/>
    </location>
</feature>
<evidence type="ECO:0000259" key="4">
    <source>
        <dbReference type="Pfam" id="PF00535"/>
    </source>
</evidence>
<evidence type="ECO:0000256" key="1">
    <source>
        <dbReference type="ARBA" id="ARBA00006739"/>
    </source>
</evidence>
<dbReference type="PANTHER" id="PTHR43630">
    <property type="entry name" value="POLY-BETA-1,6-N-ACETYL-D-GLUCOSAMINE SYNTHASE"/>
    <property type="match status" value="1"/>
</dbReference>
<evidence type="ECO:0000256" key="3">
    <source>
        <dbReference type="ARBA" id="ARBA00022679"/>
    </source>
</evidence>
<dbReference type="GO" id="GO:0016757">
    <property type="term" value="F:glycosyltransferase activity"/>
    <property type="evidence" value="ECO:0007669"/>
    <property type="project" value="UniProtKB-KW"/>
</dbReference>
<dbReference type="CDD" id="cd06423">
    <property type="entry name" value="CESA_like"/>
    <property type="match status" value="1"/>
</dbReference>
<reference evidence="5 6" key="1">
    <citation type="submission" date="2019-03" db="EMBL/GenBank/DDBJ databases">
        <title>Genomic Encyclopedia of Archaeal and Bacterial Type Strains, Phase II (KMG-II): from individual species to whole genera.</title>
        <authorList>
            <person name="Goeker M."/>
        </authorList>
    </citation>
    <scope>NUCLEOTIDE SEQUENCE [LARGE SCALE GENOMIC DNA]</scope>
    <source>
        <strain evidence="5 6">DSM 18435</strain>
    </source>
</reference>
<proteinExistence type="inferred from homology"/>
<dbReference type="AlphaFoldDB" id="A0A4R6TG15"/>
<dbReference type="InterPro" id="IPR001173">
    <property type="entry name" value="Glyco_trans_2-like"/>
</dbReference>
<name>A0A4R6TG15_9FLAO</name>